<evidence type="ECO:0000256" key="6">
    <source>
        <dbReference type="SAM" id="SignalP"/>
    </source>
</evidence>
<keyword evidence="2 6" id="KW-0732">Signal</keyword>
<proteinExistence type="predicted"/>
<dbReference type="Proteomes" id="UP000007796">
    <property type="component" value="Unassembled WGS sequence"/>
</dbReference>
<dbReference type="HOGENOM" id="CLU_015935_0_1_1"/>
<keyword evidence="3" id="KW-0256">Endoplasmic reticulum</keyword>
<reference evidence="8 9" key="1">
    <citation type="journal article" date="2011" name="Proc. Natl. Acad. Sci. U.S.A.">
        <title>Genome and transcriptome analyses of the mountain pine beetle-fungal symbiont Grosmannia clavigera, a lodgepole pine pathogen.</title>
        <authorList>
            <person name="DiGuistini S."/>
            <person name="Wang Y."/>
            <person name="Liao N.Y."/>
            <person name="Taylor G."/>
            <person name="Tanguay P."/>
            <person name="Feau N."/>
            <person name="Henrissat B."/>
            <person name="Chan S.K."/>
            <person name="Hesse-Orce U."/>
            <person name="Alamouti S.M."/>
            <person name="Tsui C.K.M."/>
            <person name="Docking R.T."/>
            <person name="Levasseur A."/>
            <person name="Haridas S."/>
            <person name="Robertson G."/>
            <person name="Birol I."/>
            <person name="Holt R.A."/>
            <person name="Marra M.A."/>
            <person name="Hamelin R.C."/>
            <person name="Hirst M."/>
            <person name="Jones S.J.M."/>
            <person name="Bohlmann J."/>
            <person name="Breuil C."/>
        </authorList>
    </citation>
    <scope>NUCLEOTIDE SEQUENCE [LARGE SCALE GENOMIC DNA]</scope>
    <source>
        <strain evidence="9">kw1407 / UAMH 11150</strain>
    </source>
</reference>
<evidence type="ECO:0000256" key="5">
    <source>
        <dbReference type="SAM" id="MobiDB-lite"/>
    </source>
</evidence>
<feature type="signal peptide" evidence="6">
    <location>
        <begin position="1"/>
        <end position="17"/>
    </location>
</feature>
<dbReference type="GeneID" id="25974908"/>
<dbReference type="OrthoDB" id="1726119at2759"/>
<dbReference type="EMBL" id="GL629795">
    <property type="protein sequence ID" value="EFX00890.1"/>
    <property type="molecule type" value="Genomic_DNA"/>
</dbReference>
<feature type="domain" description="J" evidence="7">
    <location>
        <begin position="422"/>
        <end position="491"/>
    </location>
</feature>
<dbReference type="InterPro" id="IPR036869">
    <property type="entry name" value="J_dom_sf"/>
</dbReference>
<dbReference type="GO" id="GO:0034975">
    <property type="term" value="P:protein folding in endoplasmic reticulum"/>
    <property type="evidence" value="ECO:0007669"/>
    <property type="project" value="TreeGrafter"/>
</dbReference>
<dbReference type="InterPro" id="IPR001623">
    <property type="entry name" value="DnaJ_domain"/>
</dbReference>
<protein>
    <submittedName>
        <fullName evidence="8">And tpr domain containing protein</fullName>
    </submittedName>
</protein>
<sequence>MLFRLSAVVLAAGIVSALSTQDIPTDTPLSSLLASAHGHLSRGETGEALVYYNAAIARDPTGYLAFFKRATTYLSLGRPAQATDDFNKVLSLKPDFEAAHIQLGKIRQRVADWDGAREHFAKVKATPDMQELSRALGEAEKAAGLAELAEAAGNWEECISQAGVAIPVANRALSLRQLRARCRFARGEVEEGAGDLLHVLNLNPGDVSPHLVISAVNFYALGDLEKGMAQTRKCLHSDPDSKPCRKLLNQEKAVHKTLVKVDKALGRNQPSTGVKNLVPSGDSQGLIQEVKEQAQKLRDSGILPASAPAGLVSRLVGLACQCYYEVCTALLSSPIRPLLMMRVGVQMNNKKAKNWCESALDLDDASLYGLLYRHKSHLDAENFEAAIETLNTAKQAHPDKSNVIDPLINEAQVKLRRSKTKDYYKVLGVPHDADQKQIKAAYRKLTKVHHPDKAAQQGLTKEEAEKKMASINEAYEVLYDPELRARFDQGDDPMSNEQQHQHHGNSFGHGGGGQPFVFQQGQGQQFKFRFGSGGFPFGG</sequence>
<evidence type="ECO:0000259" key="7">
    <source>
        <dbReference type="PROSITE" id="PS50076"/>
    </source>
</evidence>
<dbReference type="GO" id="GO:0005783">
    <property type="term" value="C:endoplasmic reticulum"/>
    <property type="evidence" value="ECO:0007669"/>
    <property type="project" value="UniProtKB-SubCell"/>
</dbReference>
<keyword evidence="4" id="KW-0802">TPR repeat</keyword>
<dbReference type="PROSITE" id="PS50076">
    <property type="entry name" value="DNAJ_2"/>
    <property type="match status" value="1"/>
</dbReference>
<dbReference type="InParanoid" id="F0XNH7"/>
<dbReference type="eggNOG" id="KOG0624">
    <property type="taxonomic scope" value="Eukaryota"/>
</dbReference>
<gene>
    <name evidence="8" type="ORF">CMQ_1971</name>
</gene>
<evidence type="ECO:0000313" key="9">
    <source>
        <dbReference type="Proteomes" id="UP000007796"/>
    </source>
</evidence>
<accession>F0XNH7</accession>
<dbReference type="PANTHER" id="PTHR44140">
    <property type="entry name" value="LD25575P"/>
    <property type="match status" value="1"/>
</dbReference>
<dbReference type="SMART" id="SM00271">
    <property type="entry name" value="DnaJ"/>
    <property type="match status" value="1"/>
</dbReference>
<feature type="region of interest" description="Disordered" evidence="5">
    <location>
        <begin position="486"/>
        <end position="518"/>
    </location>
</feature>
<dbReference type="Pfam" id="PF00226">
    <property type="entry name" value="DnaJ"/>
    <property type="match status" value="1"/>
</dbReference>
<dbReference type="InterPro" id="IPR051727">
    <property type="entry name" value="DnaJ_C3_Co-chaperones"/>
</dbReference>
<dbReference type="InterPro" id="IPR019734">
    <property type="entry name" value="TPR_rpt"/>
</dbReference>
<name>F0XNH7_GROCL</name>
<dbReference type="Gene3D" id="1.25.40.10">
    <property type="entry name" value="Tetratricopeptide repeat domain"/>
    <property type="match status" value="1"/>
</dbReference>
<comment type="subcellular location">
    <subcellularLocation>
        <location evidence="1">Endoplasmic reticulum</location>
    </subcellularLocation>
</comment>
<evidence type="ECO:0000256" key="4">
    <source>
        <dbReference type="PROSITE-ProRule" id="PRU00339"/>
    </source>
</evidence>
<dbReference type="Pfam" id="PF13181">
    <property type="entry name" value="TPR_8"/>
    <property type="match status" value="1"/>
</dbReference>
<evidence type="ECO:0000313" key="8">
    <source>
        <dbReference type="EMBL" id="EFX00890.1"/>
    </source>
</evidence>
<dbReference type="PRINTS" id="PR00625">
    <property type="entry name" value="JDOMAIN"/>
</dbReference>
<dbReference type="STRING" id="655863.F0XNH7"/>
<dbReference type="SMART" id="SM00028">
    <property type="entry name" value="TPR"/>
    <property type="match status" value="4"/>
</dbReference>
<feature type="repeat" description="TPR" evidence="4">
    <location>
        <begin position="63"/>
        <end position="96"/>
    </location>
</feature>
<feature type="chain" id="PRO_5003264079" evidence="6">
    <location>
        <begin position="18"/>
        <end position="539"/>
    </location>
</feature>
<dbReference type="GO" id="GO:0051087">
    <property type="term" value="F:protein-folding chaperone binding"/>
    <property type="evidence" value="ECO:0007669"/>
    <property type="project" value="TreeGrafter"/>
</dbReference>
<dbReference type="GO" id="GO:0051787">
    <property type="term" value="F:misfolded protein binding"/>
    <property type="evidence" value="ECO:0007669"/>
    <property type="project" value="TreeGrafter"/>
</dbReference>
<evidence type="ECO:0000256" key="3">
    <source>
        <dbReference type="ARBA" id="ARBA00022824"/>
    </source>
</evidence>
<evidence type="ECO:0000256" key="2">
    <source>
        <dbReference type="ARBA" id="ARBA00022729"/>
    </source>
</evidence>
<dbReference type="InterPro" id="IPR011990">
    <property type="entry name" value="TPR-like_helical_dom_sf"/>
</dbReference>
<dbReference type="Gene3D" id="1.10.287.110">
    <property type="entry name" value="DnaJ domain"/>
    <property type="match status" value="1"/>
</dbReference>
<organism evidence="9">
    <name type="scientific">Grosmannia clavigera (strain kw1407 / UAMH 11150)</name>
    <name type="common">Blue stain fungus</name>
    <name type="synonym">Graphiocladiella clavigera</name>
    <dbReference type="NCBI Taxonomy" id="655863"/>
    <lineage>
        <taxon>Eukaryota</taxon>
        <taxon>Fungi</taxon>
        <taxon>Dikarya</taxon>
        <taxon>Ascomycota</taxon>
        <taxon>Pezizomycotina</taxon>
        <taxon>Sordariomycetes</taxon>
        <taxon>Sordariomycetidae</taxon>
        <taxon>Ophiostomatales</taxon>
        <taxon>Ophiostomataceae</taxon>
        <taxon>Leptographium</taxon>
    </lineage>
</organism>
<dbReference type="SUPFAM" id="SSF46565">
    <property type="entry name" value="Chaperone J-domain"/>
    <property type="match status" value="1"/>
</dbReference>
<dbReference type="CDD" id="cd06257">
    <property type="entry name" value="DnaJ"/>
    <property type="match status" value="1"/>
</dbReference>
<dbReference type="PROSITE" id="PS50005">
    <property type="entry name" value="TPR"/>
    <property type="match status" value="1"/>
</dbReference>
<dbReference type="RefSeq" id="XP_014170372.1">
    <property type="nucleotide sequence ID" value="XM_014314897.1"/>
</dbReference>
<evidence type="ECO:0000256" key="1">
    <source>
        <dbReference type="ARBA" id="ARBA00004240"/>
    </source>
</evidence>
<dbReference type="PANTHER" id="PTHR44140:SF2">
    <property type="entry name" value="LD25575P"/>
    <property type="match status" value="1"/>
</dbReference>
<keyword evidence="9" id="KW-1185">Reference proteome</keyword>
<dbReference type="SUPFAM" id="SSF48452">
    <property type="entry name" value="TPR-like"/>
    <property type="match status" value="1"/>
</dbReference>
<dbReference type="AlphaFoldDB" id="F0XNH7"/>